<keyword evidence="8" id="KW-1185">Reference proteome</keyword>
<dbReference type="Proteomes" id="UP001156670">
    <property type="component" value="Unassembled WGS sequence"/>
</dbReference>
<dbReference type="PROSITE" id="PS50887">
    <property type="entry name" value="GGDEF"/>
    <property type="match status" value="1"/>
</dbReference>
<dbReference type="InterPro" id="IPR000160">
    <property type="entry name" value="GGDEF_dom"/>
</dbReference>
<dbReference type="SUPFAM" id="SSF52172">
    <property type="entry name" value="CheY-like"/>
    <property type="match status" value="1"/>
</dbReference>
<dbReference type="InterPro" id="IPR035965">
    <property type="entry name" value="PAS-like_dom_sf"/>
</dbReference>
<sequence>MGSLIKGTHDAPMKTDSVIKILFIENSVEDAEQIITLLRNAGIAVRPARATTPEQVHDVLEELGPDLVLYNPSVNGLPLRSVTQQIDATARDIAMIACVPKIDEQSVADMFQEGVHGVGSRTQPKQLITVIRREFESLNARRQVRRLETALRESERRCDALLDSSNDPIAYVHEGMHVRANRSYLDTFGYTDYDDLLCLPVLDLIGPSDAEAFKNLLRALSKGEKTEHRLELHARRADGSTFPATAEFAHATFEGEPCLQIVFRRQQIDPSLVEQLQRDSVTGLFNRARMLECIDNAVAAASEGQKGQTLLLIEPDNWAPIVNNVGLGKADELLAAFARRVSGQLGQEDIAGLLADHTVGVILRTETDEAIRDWIDGLQKAISSEIFDLGTQSITLTASIGGSLLGEKNANTDMLLNQAGQAIRSAQGQGGNRSELHDPAAREKADAERERNWLSLLRKALTQNEFMLYHQQTISLQDAEGDYSEILLRMNGPQGEVSPGFFMPIAEKNGLNAEIDRWVLNQAITALKTRDRHGIPTTFFVKLTPDSMQPQANLLPWLDRALKQAGLKHGRLVLEMTESKVVTMLRPAQEFITAWKKLGGYFALEQFGSGLNSFQLLNHVDADYLKIDRSFMADLPQHPENQKKITEICQQVHEMKRLAVAEWVEDAASTSLLFACGVDFVQGNFLQEPQPLVVNA</sequence>
<evidence type="ECO:0000259" key="4">
    <source>
        <dbReference type="PROSITE" id="PS50110"/>
    </source>
</evidence>
<dbReference type="Pfam" id="PF13426">
    <property type="entry name" value="PAS_9"/>
    <property type="match status" value="1"/>
</dbReference>
<dbReference type="EMBL" id="BSOB01000046">
    <property type="protein sequence ID" value="GLQ94547.1"/>
    <property type="molecule type" value="Genomic_DNA"/>
</dbReference>
<dbReference type="PROSITE" id="PS50883">
    <property type="entry name" value="EAL"/>
    <property type="match status" value="1"/>
</dbReference>
<dbReference type="Pfam" id="PF00990">
    <property type="entry name" value="GGDEF"/>
    <property type="match status" value="1"/>
</dbReference>
<dbReference type="InterPro" id="IPR001633">
    <property type="entry name" value="EAL_dom"/>
</dbReference>
<dbReference type="CDD" id="cd01948">
    <property type="entry name" value="EAL"/>
    <property type="match status" value="1"/>
</dbReference>
<evidence type="ECO:0000256" key="3">
    <source>
        <dbReference type="SAM" id="MobiDB-lite"/>
    </source>
</evidence>
<feature type="coiled-coil region" evidence="2">
    <location>
        <begin position="137"/>
        <end position="164"/>
    </location>
</feature>
<dbReference type="InterPro" id="IPR043128">
    <property type="entry name" value="Rev_trsase/Diguanyl_cyclase"/>
</dbReference>
<evidence type="ECO:0000259" key="5">
    <source>
        <dbReference type="PROSITE" id="PS50883"/>
    </source>
</evidence>
<name>A0ABQ5XUV1_9GAMM</name>
<dbReference type="SUPFAM" id="SSF55073">
    <property type="entry name" value="Nucleotide cyclase"/>
    <property type="match status" value="1"/>
</dbReference>
<feature type="domain" description="Response regulatory" evidence="4">
    <location>
        <begin position="20"/>
        <end position="136"/>
    </location>
</feature>
<dbReference type="Gene3D" id="3.40.50.2300">
    <property type="match status" value="1"/>
</dbReference>
<dbReference type="Gene3D" id="3.30.70.270">
    <property type="match status" value="1"/>
</dbReference>
<feature type="region of interest" description="Disordered" evidence="3">
    <location>
        <begin position="426"/>
        <end position="447"/>
    </location>
</feature>
<dbReference type="PANTHER" id="PTHR33121">
    <property type="entry name" value="CYCLIC DI-GMP PHOSPHODIESTERASE PDEF"/>
    <property type="match status" value="1"/>
</dbReference>
<dbReference type="SMART" id="SM00052">
    <property type="entry name" value="EAL"/>
    <property type="match status" value="1"/>
</dbReference>
<dbReference type="InterPro" id="IPR029787">
    <property type="entry name" value="Nucleotide_cyclase"/>
</dbReference>
<dbReference type="InterPro" id="IPR001789">
    <property type="entry name" value="Sig_transdc_resp-reg_receiver"/>
</dbReference>
<dbReference type="CDD" id="cd00130">
    <property type="entry name" value="PAS"/>
    <property type="match status" value="1"/>
</dbReference>
<feature type="compositionally biased region" description="Basic and acidic residues" evidence="3">
    <location>
        <begin position="434"/>
        <end position="447"/>
    </location>
</feature>
<feature type="domain" description="EAL" evidence="5">
    <location>
        <begin position="450"/>
        <end position="696"/>
    </location>
</feature>
<keyword evidence="2" id="KW-0175">Coiled coil</keyword>
<dbReference type="Pfam" id="PF00563">
    <property type="entry name" value="EAL"/>
    <property type="match status" value="1"/>
</dbReference>
<dbReference type="SMART" id="SM00267">
    <property type="entry name" value="GGDEF"/>
    <property type="match status" value="1"/>
</dbReference>
<evidence type="ECO:0000259" key="6">
    <source>
        <dbReference type="PROSITE" id="PS50887"/>
    </source>
</evidence>
<proteinExistence type="predicted"/>
<dbReference type="NCBIfam" id="TIGR00229">
    <property type="entry name" value="sensory_box"/>
    <property type="match status" value="1"/>
</dbReference>
<evidence type="ECO:0000313" key="7">
    <source>
        <dbReference type="EMBL" id="GLQ94547.1"/>
    </source>
</evidence>
<reference evidence="8" key="1">
    <citation type="journal article" date="2019" name="Int. J. Syst. Evol. Microbiol.">
        <title>The Global Catalogue of Microorganisms (GCM) 10K type strain sequencing project: providing services to taxonomists for standard genome sequencing and annotation.</title>
        <authorList>
            <consortium name="The Broad Institute Genomics Platform"/>
            <consortium name="The Broad Institute Genome Sequencing Center for Infectious Disease"/>
            <person name="Wu L."/>
            <person name="Ma J."/>
        </authorList>
    </citation>
    <scope>NUCLEOTIDE SEQUENCE [LARGE SCALE GENOMIC DNA]</scope>
    <source>
        <strain evidence="8">NBRC 111980</strain>
    </source>
</reference>
<feature type="domain" description="GGDEF" evidence="6">
    <location>
        <begin position="306"/>
        <end position="439"/>
    </location>
</feature>
<dbReference type="Gene3D" id="3.20.20.450">
    <property type="entry name" value="EAL domain"/>
    <property type="match status" value="1"/>
</dbReference>
<dbReference type="InterPro" id="IPR011006">
    <property type="entry name" value="CheY-like_superfamily"/>
</dbReference>
<dbReference type="PANTHER" id="PTHR33121:SF79">
    <property type="entry name" value="CYCLIC DI-GMP PHOSPHODIESTERASE PDED-RELATED"/>
    <property type="match status" value="1"/>
</dbReference>
<evidence type="ECO:0000256" key="1">
    <source>
        <dbReference type="PROSITE-ProRule" id="PRU00169"/>
    </source>
</evidence>
<dbReference type="CDD" id="cd01949">
    <property type="entry name" value="GGDEF"/>
    <property type="match status" value="1"/>
</dbReference>
<comment type="caution">
    <text evidence="1">Lacks conserved residue(s) required for the propagation of feature annotation.</text>
</comment>
<protein>
    <submittedName>
        <fullName evidence="7">GGDEF-domain containing protein</fullName>
    </submittedName>
</protein>
<dbReference type="InterPro" id="IPR035919">
    <property type="entry name" value="EAL_sf"/>
</dbReference>
<dbReference type="InterPro" id="IPR000014">
    <property type="entry name" value="PAS"/>
</dbReference>
<organism evidence="7 8">
    <name type="scientific">Dyella acidisoli</name>
    <dbReference type="NCBI Taxonomy" id="1867834"/>
    <lineage>
        <taxon>Bacteria</taxon>
        <taxon>Pseudomonadati</taxon>
        <taxon>Pseudomonadota</taxon>
        <taxon>Gammaproteobacteria</taxon>
        <taxon>Lysobacterales</taxon>
        <taxon>Rhodanobacteraceae</taxon>
        <taxon>Dyella</taxon>
    </lineage>
</organism>
<dbReference type="PROSITE" id="PS50110">
    <property type="entry name" value="RESPONSE_REGULATORY"/>
    <property type="match status" value="1"/>
</dbReference>
<dbReference type="SUPFAM" id="SSF55785">
    <property type="entry name" value="PYP-like sensor domain (PAS domain)"/>
    <property type="match status" value="1"/>
</dbReference>
<dbReference type="InterPro" id="IPR050706">
    <property type="entry name" value="Cyclic-di-GMP_PDE-like"/>
</dbReference>
<gene>
    <name evidence="7" type="ORF">GCM10007901_34990</name>
</gene>
<dbReference type="NCBIfam" id="TIGR00254">
    <property type="entry name" value="GGDEF"/>
    <property type="match status" value="1"/>
</dbReference>
<dbReference type="Gene3D" id="3.30.450.20">
    <property type="entry name" value="PAS domain"/>
    <property type="match status" value="1"/>
</dbReference>
<evidence type="ECO:0000313" key="8">
    <source>
        <dbReference type="Proteomes" id="UP001156670"/>
    </source>
</evidence>
<accession>A0ABQ5XUV1</accession>
<dbReference type="SUPFAM" id="SSF141868">
    <property type="entry name" value="EAL domain-like"/>
    <property type="match status" value="1"/>
</dbReference>
<evidence type="ECO:0000256" key="2">
    <source>
        <dbReference type="SAM" id="Coils"/>
    </source>
</evidence>
<comment type="caution">
    <text evidence="7">The sequence shown here is derived from an EMBL/GenBank/DDBJ whole genome shotgun (WGS) entry which is preliminary data.</text>
</comment>